<dbReference type="FunFam" id="1.10.8.60:FF:000013">
    <property type="entry name" value="DNA polymerase III subunit gamma/tau"/>
    <property type="match status" value="1"/>
</dbReference>
<comment type="similarity">
    <text evidence="1 11">Belongs to the DnaX/STICHEL family.</text>
</comment>
<evidence type="ECO:0000313" key="14">
    <source>
        <dbReference type="Proteomes" id="UP000177025"/>
    </source>
</evidence>
<proteinExistence type="inferred from homology"/>
<evidence type="ECO:0000313" key="13">
    <source>
        <dbReference type="EMBL" id="OGC43314.1"/>
    </source>
</evidence>
<evidence type="ECO:0000256" key="6">
    <source>
        <dbReference type="ARBA" id="ARBA00022741"/>
    </source>
</evidence>
<dbReference type="PRINTS" id="PR00300">
    <property type="entry name" value="CLPPROTEASEA"/>
</dbReference>
<dbReference type="GO" id="GO:0006261">
    <property type="term" value="P:DNA-templated DNA replication"/>
    <property type="evidence" value="ECO:0007669"/>
    <property type="project" value="TreeGrafter"/>
</dbReference>
<dbReference type="InterPro" id="IPR022754">
    <property type="entry name" value="DNA_pol_III_gamma-3"/>
</dbReference>
<dbReference type="Gene3D" id="1.20.272.10">
    <property type="match status" value="1"/>
</dbReference>
<comment type="subunit">
    <text evidence="11">DNA polymerase III contains a core (composed of alpha, epsilon and theta chains) that associates with a tau subunit. This core dimerizes to form the POLIII' complex. PolIII' associates with the gamma complex (composed of gamma, delta, delta', psi and chi chains) and with the beta chain to form the complete DNA polymerase III complex.</text>
</comment>
<dbReference type="SMART" id="SM00382">
    <property type="entry name" value="AAA"/>
    <property type="match status" value="1"/>
</dbReference>
<dbReference type="Gene3D" id="3.40.50.300">
    <property type="entry name" value="P-loop containing nucleotide triphosphate hydrolases"/>
    <property type="match status" value="1"/>
</dbReference>
<evidence type="ECO:0000256" key="11">
    <source>
        <dbReference type="RuleBase" id="RU364063"/>
    </source>
</evidence>
<dbReference type="InterPro" id="IPR003593">
    <property type="entry name" value="AAA+_ATPase"/>
</dbReference>
<evidence type="ECO:0000256" key="10">
    <source>
        <dbReference type="ARBA" id="ARBA00049244"/>
    </source>
</evidence>
<evidence type="ECO:0000259" key="12">
    <source>
        <dbReference type="SMART" id="SM00382"/>
    </source>
</evidence>
<evidence type="ECO:0000256" key="3">
    <source>
        <dbReference type="ARBA" id="ARBA00022695"/>
    </source>
</evidence>
<dbReference type="PANTHER" id="PTHR11669:SF0">
    <property type="entry name" value="PROTEIN STICHEL-LIKE 2"/>
    <property type="match status" value="1"/>
</dbReference>
<keyword evidence="8 11" id="KW-0067">ATP-binding</keyword>
<dbReference type="InterPro" id="IPR027417">
    <property type="entry name" value="P-loop_NTPase"/>
</dbReference>
<dbReference type="AlphaFoldDB" id="A0A1F4UEG9"/>
<comment type="function">
    <text evidence="11">DNA polymerase III is a complex, multichain enzyme responsible for most of the replicative synthesis in bacteria. This DNA polymerase also exhibits 3' to 5' exonuclease activity.</text>
</comment>
<protein>
    <recommendedName>
        <fullName evidence="11">DNA polymerase III subunit gamma/tau</fullName>
        <ecNumber evidence="11">2.7.7.7</ecNumber>
    </recommendedName>
</protein>
<dbReference type="NCBIfam" id="TIGR01128">
    <property type="entry name" value="holA"/>
    <property type="match status" value="1"/>
</dbReference>
<organism evidence="13 14">
    <name type="scientific">candidate division WOR-3 bacterium RBG_13_43_14</name>
    <dbReference type="NCBI Taxonomy" id="1802590"/>
    <lineage>
        <taxon>Bacteria</taxon>
        <taxon>Bacteria division WOR-3</taxon>
    </lineage>
</organism>
<evidence type="ECO:0000256" key="4">
    <source>
        <dbReference type="ARBA" id="ARBA00022705"/>
    </source>
</evidence>
<dbReference type="NCBIfam" id="TIGR02397">
    <property type="entry name" value="dnaX_nterm"/>
    <property type="match status" value="1"/>
</dbReference>
<dbReference type="Proteomes" id="UP000177025">
    <property type="component" value="Unassembled WGS sequence"/>
</dbReference>
<keyword evidence="5" id="KW-0479">Metal-binding</keyword>
<dbReference type="NCBIfam" id="NF004046">
    <property type="entry name" value="PRK05563.1"/>
    <property type="match status" value="1"/>
</dbReference>
<dbReference type="Pfam" id="PF22608">
    <property type="entry name" value="DNAX_ATPase_lid"/>
    <property type="match status" value="1"/>
</dbReference>
<keyword evidence="6 11" id="KW-0547">Nucleotide-binding</keyword>
<dbReference type="SUPFAM" id="SSF48019">
    <property type="entry name" value="post-AAA+ oligomerization domain-like"/>
    <property type="match status" value="1"/>
</dbReference>
<dbReference type="EMBL" id="MEUM01000027">
    <property type="protein sequence ID" value="OGC43314.1"/>
    <property type="molecule type" value="Genomic_DNA"/>
</dbReference>
<evidence type="ECO:0000256" key="2">
    <source>
        <dbReference type="ARBA" id="ARBA00022679"/>
    </source>
</evidence>
<dbReference type="GO" id="GO:0005524">
    <property type="term" value="F:ATP binding"/>
    <property type="evidence" value="ECO:0007669"/>
    <property type="project" value="UniProtKB-KW"/>
</dbReference>
<dbReference type="Gene3D" id="1.10.8.60">
    <property type="match status" value="1"/>
</dbReference>
<comment type="catalytic activity">
    <reaction evidence="10 11">
        <text>DNA(n) + a 2'-deoxyribonucleoside 5'-triphosphate = DNA(n+1) + diphosphate</text>
        <dbReference type="Rhea" id="RHEA:22508"/>
        <dbReference type="Rhea" id="RHEA-COMP:17339"/>
        <dbReference type="Rhea" id="RHEA-COMP:17340"/>
        <dbReference type="ChEBI" id="CHEBI:33019"/>
        <dbReference type="ChEBI" id="CHEBI:61560"/>
        <dbReference type="ChEBI" id="CHEBI:173112"/>
        <dbReference type="EC" id="2.7.7.7"/>
    </reaction>
</comment>
<dbReference type="SUPFAM" id="SSF52540">
    <property type="entry name" value="P-loop containing nucleoside triphosphate hydrolases"/>
    <property type="match status" value="1"/>
</dbReference>
<dbReference type="FunFam" id="3.40.50.300:FF:000014">
    <property type="entry name" value="DNA polymerase III subunit gamma/tau"/>
    <property type="match status" value="1"/>
</dbReference>
<dbReference type="CDD" id="cd18137">
    <property type="entry name" value="HLD_clamp_pol_III_gamma_tau"/>
    <property type="match status" value="1"/>
</dbReference>
<dbReference type="InterPro" id="IPR012763">
    <property type="entry name" value="DNA_pol_III_sug/sutau_N"/>
</dbReference>
<dbReference type="Pfam" id="PF13177">
    <property type="entry name" value="DNA_pol3_delta2"/>
    <property type="match status" value="1"/>
</dbReference>
<dbReference type="CDD" id="cd00009">
    <property type="entry name" value="AAA"/>
    <property type="match status" value="1"/>
</dbReference>
<reference evidence="13 14" key="1">
    <citation type="journal article" date="2016" name="Nat. Commun.">
        <title>Thousands of microbial genomes shed light on interconnected biogeochemical processes in an aquifer system.</title>
        <authorList>
            <person name="Anantharaman K."/>
            <person name="Brown C.T."/>
            <person name="Hug L.A."/>
            <person name="Sharon I."/>
            <person name="Castelle C.J."/>
            <person name="Probst A.J."/>
            <person name="Thomas B.C."/>
            <person name="Singh A."/>
            <person name="Wilkins M.J."/>
            <person name="Karaoz U."/>
            <person name="Brodie E.L."/>
            <person name="Williams K.H."/>
            <person name="Hubbard S.S."/>
            <person name="Banfield J.F."/>
        </authorList>
    </citation>
    <scope>NUCLEOTIDE SEQUENCE [LARGE SCALE GENOMIC DNA]</scope>
</reference>
<dbReference type="GO" id="GO:0046872">
    <property type="term" value="F:metal ion binding"/>
    <property type="evidence" value="ECO:0007669"/>
    <property type="project" value="UniProtKB-KW"/>
</dbReference>
<dbReference type="InterPro" id="IPR050238">
    <property type="entry name" value="DNA_Rep/Repair_Clamp_Loader"/>
</dbReference>
<evidence type="ECO:0000256" key="9">
    <source>
        <dbReference type="ARBA" id="ARBA00022932"/>
    </source>
</evidence>
<dbReference type="PANTHER" id="PTHR11669">
    <property type="entry name" value="REPLICATION FACTOR C / DNA POLYMERASE III GAMMA-TAU SUBUNIT"/>
    <property type="match status" value="1"/>
</dbReference>
<dbReference type="InterPro" id="IPR008921">
    <property type="entry name" value="DNA_pol3_clamp-load_cplx_C"/>
</dbReference>
<evidence type="ECO:0000256" key="5">
    <source>
        <dbReference type="ARBA" id="ARBA00022723"/>
    </source>
</evidence>
<evidence type="ECO:0000256" key="7">
    <source>
        <dbReference type="ARBA" id="ARBA00022833"/>
    </source>
</evidence>
<keyword evidence="3 11" id="KW-0548">Nucleotidyltransferase</keyword>
<dbReference type="InterPro" id="IPR001270">
    <property type="entry name" value="ClpA/B"/>
</dbReference>
<sequence length="477" mass="53793">MAHRVLSLKYRPQNFDELTGQNHIVISLKGAINSGRVGHAFLFSGPRGVGKTSTARIFAKSLNCVQGPTVYPCQECQSCKEITMSRYIDVIEIDGASNRGIEEIRNLRESVKYTPLHGRKKIYIIDEVHMLTNEAFNALLKTLEEPPSNVVFIFATTNVMKVPATILSRCQRFTFKRLTVKEIASRLEEIAKKESVKISKTAIHYLAVRADGSVRDGESIMEQLVSFVEGEITEKDVFELVGFLGTDFYLDLLKKIINGDLAAVISMLNRAIEDGGDPIEIYRGFTNYMRAALLHRAKVSEEYLDLDDDELAQLKTLTLSDAEIINIIERCLGFEEIVRRSINSRIAVELLFSHLTLKSGKKNNENPGPRTERSVRTNEAADFKSKLFVALQEDSPRLAGLIHRAEIIEQGTKITFQVENEYALRQLENNRLQLSAKVQVLMPEGFNLDFVIAKDKEKEGSNFIETLRGLFDGEEIK</sequence>
<dbReference type="GO" id="GO:0003677">
    <property type="term" value="F:DNA binding"/>
    <property type="evidence" value="ECO:0007669"/>
    <property type="project" value="InterPro"/>
</dbReference>
<keyword evidence="2 11" id="KW-0808">Transferase</keyword>
<dbReference type="InterPro" id="IPR045085">
    <property type="entry name" value="HLD_clamp_pol_III_gamma_tau"/>
</dbReference>
<keyword evidence="7" id="KW-0862">Zinc</keyword>
<gene>
    <name evidence="11" type="primary">dnaX</name>
    <name evidence="13" type="ORF">A2Y85_05210</name>
</gene>
<evidence type="ECO:0000256" key="8">
    <source>
        <dbReference type="ARBA" id="ARBA00022840"/>
    </source>
</evidence>
<dbReference type="GO" id="GO:0003887">
    <property type="term" value="F:DNA-directed DNA polymerase activity"/>
    <property type="evidence" value="ECO:0007669"/>
    <property type="project" value="UniProtKB-KW"/>
</dbReference>
<dbReference type="EC" id="2.7.7.7" evidence="11"/>
<feature type="domain" description="AAA+ ATPase" evidence="12">
    <location>
        <begin position="37"/>
        <end position="179"/>
    </location>
</feature>
<keyword evidence="9 11" id="KW-0239">DNA-directed DNA polymerase</keyword>
<comment type="caution">
    <text evidence="13">The sequence shown here is derived from an EMBL/GenBank/DDBJ whole genome shotgun (WGS) entry which is preliminary data.</text>
</comment>
<accession>A0A1F4UEG9</accession>
<keyword evidence="4 11" id="KW-0235">DNA replication</keyword>
<dbReference type="GO" id="GO:0009360">
    <property type="term" value="C:DNA polymerase III complex"/>
    <property type="evidence" value="ECO:0007669"/>
    <property type="project" value="InterPro"/>
</dbReference>
<dbReference type="InterPro" id="IPR005790">
    <property type="entry name" value="DNA_polIII_delta"/>
</dbReference>
<dbReference type="Pfam" id="PF12169">
    <property type="entry name" value="DNA_pol3_gamma3"/>
    <property type="match status" value="1"/>
</dbReference>
<evidence type="ECO:0000256" key="1">
    <source>
        <dbReference type="ARBA" id="ARBA00006360"/>
    </source>
</evidence>
<name>A0A1F4UEG9_UNCW3</name>